<dbReference type="EMBL" id="JBHTGL010000004">
    <property type="protein sequence ID" value="MFD0621864.1"/>
    <property type="molecule type" value="Genomic_DNA"/>
</dbReference>
<reference evidence="6" key="2">
    <citation type="journal article" date="2019" name="Int. J. Syst. Evol. Microbiol.">
        <title>The Global Catalogue of Microorganisms (GCM) 10K type strain sequencing project: providing services to taxonomists for standard genome sequencing and annotation.</title>
        <authorList>
            <consortium name="The Broad Institute Genomics Platform"/>
            <consortium name="The Broad Institute Genome Sequencing Center for Infectious Disease"/>
            <person name="Wu L."/>
            <person name="Ma J."/>
        </authorList>
    </citation>
    <scope>NUCLEOTIDE SEQUENCE [LARGE SCALE GENOMIC DNA]</scope>
    <source>
        <strain evidence="6">JCM 12607</strain>
    </source>
</reference>
<feature type="region of interest" description="Disordered" evidence="1">
    <location>
        <begin position="1"/>
        <end position="27"/>
    </location>
</feature>
<dbReference type="PANTHER" id="PTHR30298">
    <property type="entry name" value="H REPEAT-ASSOCIATED PREDICTED TRANSPOSASE"/>
    <property type="match status" value="1"/>
</dbReference>
<feature type="domain" description="Transposase IS4-like" evidence="2">
    <location>
        <begin position="138"/>
        <end position="363"/>
    </location>
</feature>
<protein>
    <submittedName>
        <fullName evidence="4">ISAs1 family transposase</fullName>
    </submittedName>
</protein>
<dbReference type="InterPro" id="IPR032806">
    <property type="entry name" value="YbfD_N"/>
</dbReference>
<dbReference type="InterPro" id="IPR002559">
    <property type="entry name" value="Transposase_11"/>
</dbReference>
<reference evidence="4" key="1">
    <citation type="journal article" date="2014" name="Int. J. Syst. Evol. Microbiol.">
        <title>Complete genome of a new Firmicutes species belonging to the dominant human colonic microbiota ('Ruminococcus bicirculans') reveals two chromosomes and a selective capacity to utilize plant glucans.</title>
        <authorList>
            <consortium name="NISC Comparative Sequencing Program"/>
            <person name="Wegmann U."/>
            <person name="Louis P."/>
            <person name="Goesmann A."/>
            <person name="Henrissat B."/>
            <person name="Duncan S.H."/>
            <person name="Flint H.J."/>
        </authorList>
    </citation>
    <scope>NUCLEOTIDE SEQUENCE</scope>
    <source>
        <strain evidence="4">JCM 12607</strain>
    </source>
</reference>
<dbReference type="InterPro" id="IPR051698">
    <property type="entry name" value="Transposase_11-like"/>
</dbReference>
<dbReference type="EMBL" id="JBHTGL010000008">
    <property type="protein sequence ID" value="MFD0629636.1"/>
    <property type="molecule type" value="Genomic_DNA"/>
</dbReference>
<gene>
    <name evidence="4" type="ORF">ACFQ2K_02700</name>
    <name evidence="5" type="ORF">ACFQ2K_50530</name>
</gene>
<evidence type="ECO:0000259" key="3">
    <source>
        <dbReference type="Pfam" id="PF13808"/>
    </source>
</evidence>
<dbReference type="Pfam" id="PF01609">
    <property type="entry name" value="DDE_Tnp_1"/>
    <property type="match status" value="1"/>
</dbReference>
<sequence>MPADASSLIPPALDRLREQSDVGPGEVPGLLERLAQVPDPRDPRDPRGVRHALAVVLTLTACAVLTGATSLLAVGEWIADAPPHVLERLGVRPDPVLPRRLVPSEATVRRLLARIDGDALDRAVGGWLTDRRPESTGLRGLSVDGKSLRGAAKAQGRRIHLLAAVEHTTGLVLAQLDVGEKTGEVTRFQPLLDTVADLAATVVTSDALHTQREHAAYLLGRGAHYIAIVKGNQKKLRKQLKSLPWKDIPFQGRTRGAGHGHAEIRRIKVATVNNLLFPGARQAVQIKRHRTDRKTGKTTITTVYAVTSLTAEQATPVQLARLIRDHWKIEALHHVRDTTFAEDASQLRTGNAPRAMATWRNLAVGALRLSGVKNIAVGLRRNARDARRLRRSPGSRGDTCMASSPLRCSGIPLSSVTTTLKSSAQRCGTCLRTSIAGSRSRRRHALEPETARSNYSLE</sequence>
<dbReference type="Pfam" id="PF13808">
    <property type="entry name" value="DDE_Tnp_1_assoc"/>
    <property type="match status" value="1"/>
</dbReference>
<accession>A0ABW2WKJ0</accession>
<dbReference type="NCBIfam" id="NF033564">
    <property type="entry name" value="transpos_ISAs1"/>
    <property type="match status" value="1"/>
</dbReference>
<dbReference type="Proteomes" id="UP001596915">
    <property type="component" value="Unassembled WGS sequence"/>
</dbReference>
<feature type="domain" description="H repeat-associated protein N-terminal" evidence="3">
    <location>
        <begin position="32"/>
        <end position="128"/>
    </location>
</feature>
<dbReference type="InterPro" id="IPR047647">
    <property type="entry name" value="ISAs1_transpos"/>
</dbReference>
<evidence type="ECO:0000259" key="2">
    <source>
        <dbReference type="Pfam" id="PF01609"/>
    </source>
</evidence>
<evidence type="ECO:0000313" key="6">
    <source>
        <dbReference type="Proteomes" id="UP001596915"/>
    </source>
</evidence>
<feature type="region of interest" description="Disordered" evidence="1">
    <location>
        <begin position="438"/>
        <end position="458"/>
    </location>
</feature>
<dbReference type="PANTHER" id="PTHR30298:SF0">
    <property type="entry name" value="PROTEIN YBFL-RELATED"/>
    <property type="match status" value="1"/>
</dbReference>
<evidence type="ECO:0000313" key="4">
    <source>
        <dbReference type="EMBL" id="MFD0621864.1"/>
    </source>
</evidence>
<organism evidence="4 6">
    <name type="scientific">Streptomyces sanglieri</name>
    <dbReference type="NCBI Taxonomy" id="193460"/>
    <lineage>
        <taxon>Bacteria</taxon>
        <taxon>Bacillati</taxon>
        <taxon>Actinomycetota</taxon>
        <taxon>Actinomycetes</taxon>
        <taxon>Kitasatosporales</taxon>
        <taxon>Streptomycetaceae</taxon>
        <taxon>Streptomyces</taxon>
    </lineage>
</organism>
<comment type="caution">
    <text evidence="4">The sequence shown here is derived from an EMBL/GenBank/DDBJ whole genome shotgun (WGS) entry which is preliminary data.</text>
</comment>
<proteinExistence type="predicted"/>
<reference evidence="4" key="3">
    <citation type="submission" date="2024-09" db="EMBL/GenBank/DDBJ databases">
        <authorList>
            <person name="Sun Q."/>
            <person name="Mori K."/>
        </authorList>
    </citation>
    <scope>NUCLEOTIDE SEQUENCE</scope>
    <source>
        <strain evidence="4">JCM 12607</strain>
    </source>
</reference>
<name>A0ABW2WKJ0_9ACTN</name>
<evidence type="ECO:0000313" key="5">
    <source>
        <dbReference type="EMBL" id="MFD0629636.1"/>
    </source>
</evidence>
<evidence type="ECO:0000256" key="1">
    <source>
        <dbReference type="SAM" id="MobiDB-lite"/>
    </source>
</evidence>
<keyword evidence="6" id="KW-1185">Reference proteome</keyword>